<dbReference type="Proteomes" id="UP000007014">
    <property type="component" value="Chromosome 11"/>
</dbReference>
<dbReference type="Gramene" id="CMK076CT">
    <property type="protein sequence ID" value="CMK076CT"/>
    <property type="gene ID" value="CMK076C"/>
</dbReference>
<feature type="disulfide bond" evidence="15">
    <location>
        <begin position="187"/>
        <end position="378"/>
    </location>
</feature>
<dbReference type="AlphaFoldDB" id="M1V8A6"/>
<dbReference type="OMA" id="YRYPLFY"/>
<evidence type="ECO:0000256" key="7">
    <source>
        <dbReference type="ARBA" id="ARBA00023121"/>
    </source>
</evidence>
<evidence type="ECO:0000256" key="9">
    <source>
        <dbReference type="ARBA" id="ARBA00023157"/>
    </source>
</evidence>
<gene>
    <name evidence="13" type="ORF">CYME_CMK076C</name>
</gene>
<proteinExistence type="evidence at protein level"/>
<dbReference type="OrthoDB" id="272303at2759"/>
<evidence type="ECO:0000256" key="3">
    <source>
        <dbReference type="ARBA" id="ARBA00022475"/>
    </source>
</evidence>
<feature type="disulfide bond" evidence="15">
    <location>
        <begin position="189"/>
        <end position="208"/>
    </location>
</feature>
<feature type="disulfide bond" evidence="15">
    <location>
        <begin position="152"/>
        <end position="186"/>
    </location>
</feature>
<evidence type="ECO:0000256" key="2">
    <source>
        <dbReference type="ARBA" id="ARBA00010929"/>
    </source>
</evidence>
<dbReference type="RefSeq" id="XP_005536505.1">
    <property type="nucleotide sequence ID" value="XM_005536448.1"/>
</dbReference>
<dbReference type="PANTHER" id="PTHR31764:SF0">
    <property type="entry name" value="GENERATIVE CELL SPECIFIC-1_HAP2 DOMAIN-CONTAINING PROTEIN"/>
    <property type="match status" value="1"/>
</dbReference>
<dbReference type="GO" id="GO:0007338">
    <property type="term" value="P:single fertilization"/>
    <property type="evidence" value="ECO:0007669"/>
    <property type="project" value="UniProtKB-KW"/>
</dbReference>
<keyword evidence="4 11" id="KW-0812">Transmembrane</keyword>
<dbReference type="KEGG" id="cme:CYME_CMK076C"/>
<feature type="glycosylation site" description="N-linked (GlcNAc...) asparagine" evidence="15">
    <location>
        <position position="434"/>
    </location>
</feature>
<organism evidence="13 14">
    <name type="scientific">Cyanidioschyzon merolae (strain NIES-3377 / 10D)</name>
    <name type="common">Unicellular red alga</name>
    <dbReference type="NCBI Taxonomy" id="280699"/>
    <lineage>
        <taxon>Eukaryota</taxon>
        <taxon>Rhodophyta</taxon>
        <taxon>Bangiophyceae</taxon>
        <taxon>Cyanidiales</taxon>
        <taxon>Cyanidiaceae</taxon>
        <taxon>Cyanidioschyzon</taxon>
    </lineage>
</organism>
<dbReference type="PDB" id="7S0K">
    <property type="method" value="X-ray"/>
    <property type="resolution" value="2.30 A"/>
    <property type="chains" value="A=28-564"/>
</dbReference>
<keyword evidence="7" id="KW-0446">Lipid-binding</keyword>
<feature type="transmembrane region" description="Helical" evidence="11">
    <location>
        <begin position="607"/>
        <end position="630"/>
    </location>
</feature>
<keyword evidence="5" id="KW-0732">Signal</keyword>
<feature type="disulfide bond" evidence="15">
    <location>
        <begin position="324"/>
        <end position="332"/>
    </location>
</feature>
<keyword evidence="6 11" id="KW-1133">Transmembrane helix</keyword>
<evidence type="ECO:0000313" key="14">
    <source>
        <dbReference type="Proteomes" id="UP000007014"/>
    </source>
</evidence>
<evidence type="ECO:0000256" key="4">
    <source>
        <dbReference type="ARBA" id="ARBA00022692"/>
    </source>
</evidence>
<name>M1V8A6_CYAM1</name>
<feature type="domain" description="Generative cell specific-1/HAP2" evidence="12">
    <location>
        <begin position="51"/>
        <end position="613"/>
    </location>
</feature>
<keyword evidence="9" id="KW-1015">Disulfide bond</keyword>
<evidence type="ECO:0000256" key="5">
    <source>
        <dbReference type="ARBA" id="ARBA00022729"/>
    </source>
</evidence>
<evidence type="ECO:0000256" key="10">
    <source>
        <dbReference type="ARBA" id="ARBA00023279"/>
    </source>
</evidence>
<keyword evidence="8 11" id="KW-0472">Membrane</keyword>
<keyword evidence="3" id="KW-1003">Cell membrane</keyword>
<dbReference type="GO" id="GO:0008289">
    <property type="term" value="F:lipid binding"/>
    <property type="evidence" value="ECO:0007669"/>
    <property type="project" value="UniProtKB-KW"/>
</dbReference>
<keyword evidence="14" id="KW-1185">Reference proteome</keyword>
<dbReference type="PANTHER" id="PTHR31764">
    <property type="entry name" value="PROTEIN HAPLESS 2"/>
    <property type="match status" value="1"/>
</dbReference>
<dbReference type="InterPro" id="IPR040326">
    <property type="entry name" value="HAP2/GCS1"/>
</dbReference>
<dbReference type="Pfam" id="PF10699">
    <property type="entry name" value="HAP2-GCS1"/>
    <property type="match status" value="1"/>
</dbReference>
<evidence type="ECO:0000259" key="12">
    <source>
        <dbReference type="Pfam" id="PF10699"/>
    </source>
</evidence>
<evidence type="ECO:0000256" key="8">
    <source>
        <dbReference type="ARBA" id="ARBA00023136"/>
    </source>
</evidence>
<evidence type="ECO:0007829" key="15">
    <source>
        <dbReference type="PDB" id="7S0K"/>
    </source>
</evidence>
<feature type="disulfide bond" evidence="15">
    <location>
        <begin position="163"/>
        <end position="222"/>
    </location>
</feature>
<dbReference type="STRING" id="280699.M1V8A6"/>
<accession>M1V8A6</accession>
<feature type="disulfide bond" evidence="15">
    <location>
        <begin position="43"/>
        <end position="54"/>
    </location>
</feature>
<keyword evidence="15" id="KW-0002">3D-structure</keyword>
<protein>
    <recommendedName>
        <fullName evidence="12">Generative cell specific-1/HAP2 domain-containing protein</fullName>
    </recommendedName>
</protein>
<reference evidence="15" key="3">
    <citation type="journal article" date="2022" name="Nat. Commun.">
        <title>Monomeric prefusion structure of an extremophile gamete fusogen and stepwise formation of the postfusion trimeric state.</title>
        <authorList>
            <person name="Feng J."/>
            <person name="Dong X."/>
            <person name="Su Y."/>
            <person name="Lu C."/>
            <person name="Springer T.A."/>
        </authorList>
    </citation>
    <scope>X-RAY CRYSTALLOGRAPHY (2.30 ANGSTROMS) OF 28-564</scope>
    <scope>GLYCOSYLATION AT ASN-434</scope>
    <scope>DISULFIDE BONDS</scope>
</reference>
<dbReference type="EMBL" id="AP006493">
    <property type="protein sequence ID" value="BAM80469.1"/>
    <property type="molecule type" value="Genomic_DNA"/>
</dbReference>
<evidence type="ECO:0000256" key="6">
    <source>
        <dbReference type="ARBA" id="ARBA00022989"/>
    </source>
</evidence>
<sequence>MKVIFRRSLFVLLFFQVPLWLVAPFFSASVGGSLTGVGSIVTCLDSGRPGSIPCSKKWVLTLAVENGATAASSSVSATQAVYGSSSANATVRSADNPNTVYAFKYQVHITLTKSRIRLDYPLYYQSDFNNKPYEIVYKYNQKGPLNWLDNQCVATWGSSDPTCGYAYNPSWSTKPADRILYSQGFCCDCNAGDLLGLSPNRIRGGLDCSLLNFDNPTESAHCLRFDSLWYSAFQIGEPDVNFVILVNVTKCPLANSTIKSISGLVGNQDQAIQNCSTEIISLSPSSPIGYASNGKISAQAIGDFAPWEGTPSYSEKLFFVPSVCTDTSEAWCVDRISYIPTEINRWMLIDNDLVTITGDTCDKIGVSYSAFTNEGQRCERPTQSCLHDQLQDYYDSDLALEQTGKVGSYFVQFFGDFDVSGLTPRNPLLRFFTNRTQATEVVLQFAAEELFYTIYLAPARFLRHLSKINPFTSQSKGGLIDLWIVSEGTGQNAAQFTVSASCEPNVEPIQAQIVTLAPGQLVSISLPIIETKATGGAGVCNCTLRNALGQVLDVLVLEFNASSVRTTDGAQGGSASTTSGNLTHTGSSPYPSGGCGSCGGLLDIGCIFANVCILNILFFIGLLFLILLLLCCCRTCIWRCCCGCCGLLGKGFSLPPGLRARTQRRGYFTSVTALPGQTLPALPKAALVRSVSLEGPSMLQTVACSKAR</sequence>
<dbReference type="InterPro" id="IPR018928">
    <property type="entry name" value="HAP2/GCS1_dom"/>
</dbReference>
<evidence type="ECO:0000256" key="1">
    <source>
        <dbReference type="ARBA" id="ARBA00004251"/>
    </source>
</evidence>
<dbReference type="GO" id="GO:0005886">
    <property type="term" value="C:plasma membrane"/>
    <property type="evidence" value="ECO:0007669"/>
    <property type="project" value="UniProtKB-SubCell"/>
</dbReference>
<evidence type="ECO:0000313" key="13">
    <source>
        <dbReference type="EMBL" id="BAM80469.1"/>
    </source>
</evidence>
<comment type="similarity">
    <text evidence="2">Belongs to the HAP2/GCS1 family.</text>
</comment>
<dbReference type="GeneID" id="16994429"/>
<dbReference type="HOGENOM" id="CLU_389985_0_0_1"/>
<comment type="subcellular location">
    <subcellularLocation>
        <location evidence="1">Cell membrane</location>
        <topology evidence="1">Single-pass type I membrane protein</topology>
    </subcellularLocation>
</comment>
<feature type="disulfide bond" evidence="15">
    <location>
        <begin position="361"/>
        <end position="385"/>
    </location>
</feature>
<reference evidence="13 14" key="2">
    <citation type="journal article" date="2007" name="BMC Biol.">
        <title>A 100%-complete sequence reveals unusually simple genomic features in the hot-spring red alga Cyanidioschyzon merolae.</title>
        <authorList>
            <person name="Nozaki H."/>
            <person name="Takano H."/>
            <person name="Misumi O."/>
            <person name="Terasawa K."/>
            <person name="Matsuzaki M."/>
            <person name="Maruyama S."/>
            <person name="Nishida K."/>
            <person name="Yagisawa F."/>
            <person name="Yoshida Y."/>
            <person name="Fujiwara T."/>
            <person name="Takio S."/>
            <person name="Tamura K."/>
            <person name="Chung S.J."/>
            <person name="Nakamura S."/>
            <person name="Kuroiwa H."/>
            <person name="Tanaka K."/>
            <person name="Sato N."/>
            <person name="Kuroiwa T."/>
        </authorList>
    </citation>
    <scope>NUCLEOTIDE SEQUENCE [LARGE SCALE GENOMIC DNA]</scope>
    <source>
        <strain evidence="13 14">10D</strain>
    </source>
</reference>
<keyword evidence="10" id="KW-0278">Fertilization</keyword>
<feature type="disulfide bond" evidence="15">
    <location>
        <begin position="502"/>
        <end position="540"/>
    </location>
</feature>
<dbReference type="SMR" id="M1V8A6"/>
<reference evidence="13 14" key="1">
    <citation type="journal article" date="2004" name="Nature">
        <title>Genome sequence of the ultrasmall unicellular red alga Cyanidioschyzon merolae 10D.</title>
        <authorList>
            <person name="Matsuzaki M."/>
            <person name="Misumi O."/>
            <person name="Shin-i T."/>
            <person name="Maruyama S."/>
            <person name="Takahara M."/>
            <person name="Miyagishima S."/>
            <person name="Mori T."/>
            <person name="Nishida K."/>
            <person name="Yagisawa F."/>
            <person name="Nishida K."/>
            <person name="Yoshida Y."/>
            <person name="Nishimura Y."/>
            <person name="Nakao S."/>
            <person name="Kobayashi T."/>
            <person name="Momoyama Y."/>
            <person name="Higashiyama T."/>
            <person name="Minoda A."/>
            <person name="Sano M."/>
            <person name="Nomoto H."/>
            <person name="Oishi K."/>
            <person name="Hayashi H."/>
            <person name="Ohta F."/>
            <person name="Nishizaka S."/>
            <person name="Haga S."/>
            <person name="Miura S."/>
            <person name="Morishita T."/>
            <person name="Kabeya Y."/>
            <person name="Terasawa K."/>
            <person name="Suzuki Y."/>
            <person name="Ishii Y."/>
            <person name="Asakawa S."/>
            <person name="Takano H."/>
            <person name="Ohta N."/>
            <person name="Kuroiwa H."/>
            <person name="Tanaka K."/>
            <person name="Shimizu N."/>
            <person name="Sugano S."/>
            <person name="Sato N."/>
            <person name="Nozaki H."/>
            <person name="Ogasawara N."/>
            <person name="Kohara Y."/>
            <person name="Kuroiwa T."/>
        </authorList>
    </citation>
    <scope>NUCLEOTIDE SEQUENCE [LARGE SCALE GENOMIC DNA]</scope>
    <source>
        <strain evidence="13 14">10D</strain>
    </source>
</reference>
<feature type="disulfide bond" evidence="15">
    <location>
        <begin position="251"/>
        <end position="275"/>
    </location>
</feature>
<dbReference type="eggNOG" id="ENOG502QREH">
    <property type="taxonomic scope" value="Eukaryota"/>
</dbReference>
<evidence type="ECO:0000256" key="11">
    <source>
        <dbReference type="SAM" id="Phobius"/>
    </source>
</evidence>